<reference evidence="1" key="1">
    <citation type="submission" date="2024-02" db="EMBL/GenBank/DDBJ databases">
        <authorList>
            <consortium name="ELIXIR-Norway"/>
            <consortium name="Elixir Norway"/>
        </authorList>
    </citation>
    <scope>NUCLEOTIDE SEQUENCE</scope>
</reference>
<keyword evidence="2" id="KW-1185">Reference proteome</keyword>
<organism evidence="1 2">
    <name type="scientific">Sphagnum jensenii</name>
    <dbReference type="NCBI Taxonomy" id="128206"/>
    <lineage>
        <taxon>Eukaryota</taxon>
        <taxon>Viridiplantae</taxon>
        <taxon>Streptophyta</taxon>
        <taxon>Embryophyta</taxon>
        <taxon>Bryophyta</taxon>
        <taxon>Sphagnophytina</taxon>
        <taxon>Sphagnopsida</taxon>
        <taxon>Sphagnales</taxon>
        <taxon>Sphagnaceae</taxon>
        <taxon>Sphagnum</taxon>
    </lineage>
</organism>
<proteinExistence type="predicted"/>
<sequence length="84" mass="8946">MAEAASRPSSLGGLDDGQPHSLAKLVAKVRQWLTLFPNQVREGRAMATNFAPRPITQGVSMMAELIPTSGSRGGFSNGQIHSRV</sequence>
<protein>
    <submittedName>
        <fullName evidence="1">Uncharacterized protein</fullName>
    </submittedName>
</protein>
<accession>A0ABP0W815</accession>
<gene>
    <name evidence="1" type="ORF">CSSPJE1EN1_LOCUS8437</name>
</gene>
<name>A0ABP0W815_9BRYO</name>
<dbReference type="Proteomes" id="UP001497444">
    <property type="component" value="Chromosome 15"/>
</dbReference>
<evidence type="ECO:0000313" key="2">
    <source>
        <dbReference type="Proteomes" id="UP001497444"/>
    </source>
</evidence>
<dbReference type="EMBL" id="OZ020110">
    <property type="protein sequence ID" value="CAK9262959.1"/>
    <property type="molecule type" value="Genomic_DNA"/>
</dbReference>
<evidence type="ECO:0000313" key="1">
    <source>
        <dbReference type="EMBL" id="CAK9262959.1"/>
    </source>
</evidence>